<dbReference type="EMBL" id="JAROKS010000012">
    <property type="protein sequence ID" value="KAK1798371.1"/>
    <property type="molecule type" value="Genomic_DNA"/>
</dbReference>
<dbReference type="GO" id="GO:0005524">
    <property type="term" value="F:ATP binding"/>
    <property type="evidence" value="ECO:0007669"/>
    <property type="project" value="UniProtKB-KW"/>
</dbReference>
<evidence type="ECO:0000256" key="4">
    <source>
        <dbReference type="ARBA" id="ARBA00023016"/>
    </source>
</evidence>
<dbReference type="Proteomes" id="UP001239994">
    <property type="component" value="Unassembled WGS sequence"/>
</dbReference>
<dbReference type="Gene3D" id="3.30.420.40">
    <property type="match status" value="3"/>
</dbReference>
<dbReference type="Gene3D" id="1.20.1270.10">
    <property type="match status" value="1"/>
</dbReference>
<evidence type="ECO:0000256" key="5">
    <source>
        <dbReference type="RuleBase" id="RU003322"/>
    </source>
</evidence>
<comment type="similarity">
    <text evidence="1 5">Belongs to the heat shock protein 70 family.</text>
</comment>
<evidence type="ECO:0000256" key="7">
    <source>
        <dbReference type="SAM" id="SignalP"/>
    </source>
</evidence>
<dbReference type="SUPFAM" id="SSF100920">
    <property type="entry name" value="Heat shock protein 70kD (HSP70), peptide-binding domain"/>
    <property type="match status" value="1"/>
</dbReference>
<dbReference type="SUPFAM" id="SSF100934">
    <property type="entry name" value="Heat shock protein 70kD (HSP70), C-terminal subdomain"/>
    <property type="match status" value="1"/>
</dbReference>
<dbReference type="PANTHER" id="PTHR19375">
    <property type="entry name" value="HEAT SHOCK PROTEIN 70KDA"/>
    <property type="match status" value="1"/>
</dbReference>
<evidence type="ECO:0000256" key="3">
    <source>
        <dbReference type="ARBA" id="ARBA00022840"/>
    </source>
</evidence>
<evidence type="ECO:0000313" key="8">
    <source>
        <dbReference type="EMBL" id="KAK1798371.1"/>
    </source>
</evidence>
<organism evidence="8 9">
    <name type="scientific">Electrophorus voltai</name>
    <dbReference type="NCBI Taxonomy" id="2609070"/>
    <lineage>
        <taxon>Eukaryota</taxon>
        <taxon>Metazoa</taxon>
        <taxon>Chordata</taxon>
        <taxon>Craniata</taxon>
        <taxon>Vertebrata</taxon>
        <taxon>Euteleostomi</taxon>
        <taxon>Actinopterygii</taxon>
        <taxon>Neopterygii</taxon>
        <taxon>Teleostei</taxon>
        <taxon>Ostariophysi</taxon>
        <taxon>Gymnotiformes</taxon>
        <taxon>Gymnotoidei</taxon>
        <taxon>Gymnotidae</taxon>
        <taxon>Electrophorus</taxon>
    </lineage>
</organism>
<evidence type="ECO:0000256" key="6">
    <source>
        <dbReference type="SAM" id="MobiDB-lite"/>
    </source>
</evidence>
<protein>
    <submittedName>
        <fullName evidence="8">Uncharacterized protein</fullName>
    </submittedName>
</protein>
<dbReference type="GO" id="GO:0140662">
    <property type="term" value="F:ATP-dependent protein folding chaperone"/>
    <property type="evidence" value="ECO:0007669"/>
    <property type="project" value="InterPro"/>
</dbReference>
<keyword evidence="2 5" id="KW-0547">Nucleotide-binding</keyword>
<evidence type="ECO:0000256" key="1">
    <source>
        <dbReference type="ARBA" id="ARBA00007381"/>
    </source>
</evidence>
<dbReference type="FunFam" id="2.60.34.10:FF:000002">
    <property type="entry name" value="Heat shock 70 kDa"/>
    <property type="match status" value="1"/>
</dbReference>
<accession>A0AAD8ZHU4</accession>
<reference evidence="8" key="1">
    <citation type="submission" date="2023-03" db="EMBL/GenBank/DDBJ databases">
        <title>Electrophorus voltai genome.</title>
        <authorList>
            <person name="Bian C."/>
        </authorList>
    </citation>
    <scope>NUCLEOTIDE SEQUENCE</scope>
    <source>
        <strain evidence="8">CB-2022</strain>
        <tissue evidence="8">Muscle</tissue>
    </source>
</reference>
<dbReference type="FunFam" id="3.30.420.40:FF:000172">
    <property type="entry name" value="Heat shock 70 kDa protein"/>
    <property type="match status" value="1"/>
</dbReference>
<feature type="compositionally biased region" description="Polar residues" evidence="6">
    <location>
        <begin position="60"/>
        <end position="72"/>
    </location>
</feature>
<feature type="signal peptide" evidence="7">
    <location>
        <begin position="1"/>
        <end position="16"/>
    </location>
</feature>
<sequence length="714" mass="76909">MSQFLFLEWRRPLMSACLVPGLSPWLLLETSLCPPMVATGVPPKTFRTPSATPRSEPVTLKTSPSASRTPTVPVSTPFTLPVPSLPLEAAAPAPITAPLSVSVASVLVLPAPVPGFVLVPVQVSIPVCVKIVHPVTLPCGVSVPLPAVYFVPVPVSVIVYIMSSVPASVPTTVPTTSVSPLLSSPVPATLSVRITFPVYFHPSICPDSCTCPGTTNIMQKFRATSLTKVGTESSATSQLSAHHLCILHVPVIITHGSPLAITVDLHSTTAAAAIAYGLDKGKQGERNVLIFDLGGGESNRLGGEDFDNCLVNHFVEEFKRKCKKDISQNKRALRRLRTACERAKRTLSSSSQASIEIDSLYEGIDFYTSVTRARFEELCSDLFRGTLNPVEKALGDAKMDKSQIHDIVLVGGATRIPQIQKLLQPFFNGKELNKSINPDEVVACGAAVQAAILMGDTSGNVQDLLLLDVAPLSLGMETAGGVMTALINGNTTIPTKQTQIFSTYADNQPGVLIQVYEGERAMTKDNNLLGKFELTGLPPAPRGVPQIEVTFDIDANGILNVSAVDKNTGKVNKITITNDKGRLSKEEIERMVQVADKYKAEDDLQREKIAAKNTLESYAFNMKNSVEDENLKNNISEDDKKKVIERCNQAIMWLENNQLAEKEEYVHQLKDLEKVCNPIIAKQYHGGMPAGSCGAQARARSGAGTQGPTIEEVD</sequence>
<dbReference type="Gene3D" id="3.90.640.10">
    <property type="entry name" value="Actin, Chain A, domain 4"/>
    <property type="match status" value="1"/>
</dbReference>
<keyword evidence="7" id="KW-0732">Signal</keyword>
<gene>
    <name evidence="8" type="ORF">P4O66_007842</name>
</gene>
<dbReference type="InterPro" id="IPR043129">
    <property type="entry name" value="ATPase_NBD"/>
</dbReference>
<evidence type="ECO:0000256" key="2">
    <source>
        <dbReference type="ARBA" id="ARBA00022741"/>
    </source>
</evidence>
<proteinExistence type="inferred from homology"/>
<dbReference type="FunFam" id="3.90.640.10:FF:000134">
    <property type="entry name" value="Heat shock cognate 71 kDa protein"/>
    <property type="match status" value="1"/>
</dbReference>
<evidence type="ECO:0000313" key="9">
    <source>
        <dbReference type="Proteomes" id="UP001239994"/>
    </source>
</evidence>
<dbReference type="Pfam" id="PF00012">
    <property type="entry name" value="HSP70"/>
    <property type="match status" value="2"/>
</dbReference>
<keyword evidence="4" id="KW-0346">Stress response</keyword>
<feature type="region of interest" description="Disordered" evidence="6">
    <location>
        <begin position="44"/>
        <end position="72"/>
    </location>
</feature>
<dbReference type="AlphaFoldDB" id="A0AAD8ZHU4"/>
<dbReference type="InterPro" id="IPR029047">
    <property type="entry name" value="HSP70_peptide-bd_sf"/>
</dbReference>
<dbReference type="SUPFAM" id="SSF53067">
    <property type="entry name" value="Actin-like ATPase domain"/>
    <property type="match status" value="1"/>
</dbReference>
<feature type="region of interest" description="Disordered" evidence="6">
    <location>
        <begin position="691"/>
        <end position="714"/>
    </location>
</feature>
<comment type="caution">
    <text evidence="8">The sequence shown here is derived from an EMBL/GenBank/DDBJ whole genome shotgun (WGS) entry which is preliminary data.</text>
</comment>
<dbReference type="InterPro" id="IPR029048">
    <property type="entry name" value="HSP70_C_sf"/>
</dbReference>
<keyword evidence="9" id="KW-1185">Reference proteome</keyword>
<dbReference type="Gene3D" id="2.60.34.10">
    <property type="entry name" value="Substrate Binding Domain Of DNAk, Chain A, domain 1"/>
    <property type="match status" value="1"/>
</dbReference>
<name>A0AAD8ZHU4_9TELE</name>
<dbReference type="PROSITE" id="PS01036">
    <property type="entry name" value="HSP70_3"/>
    <property type="match status" value="1"/>
</dbReference>
<keyword evidence="3 5" id="KW-0067">ATP-binding</keyword>
<dbReference type="FunFam" id="1.20.1270.10:FF:000024">
    <property type="entry name" value="Heat shock protein 70"/>
    <property type="match status" value="1"/>
</dbReference>
<dbReference type="InterPro" id="IPR013126">
    <property type="entry name" value="Hsp_70_fam"/>
</dbReference>
<dbReference type="InterPro" id="IPR018181">
    <property type="entry name" value="Heat_shock_70_CS"/>
</dbReference>
<feature type="chain" id="PRO_5042297902" evidence="7">
    <location>
        <begin position="17"/>
        <end position="714"/>
    </location>
</feature>